<protein>
    <submittedName>
        <fullName evidence="1">Uncharacterized protein</fullName>
    </submittedName>
</protein>
<evidence type="ECO:0000313" key="1">
    <source>
        <dbReference type="EMBL" id="KAF1914622.1"/>
    </source>
</evidence>
<proteinExistence type="predicted"/>
<dbReference type="EMBL" id="ML979137">
    <property type="protein sequence ID" value="KAF1914622.1"/>
    <property type="molecule type" value="Genomic_DNA"/>
</dbReference>
<keyword evidence="2" id="KW-1185">Reference proteome</keyword>
<organism evidence="1 2">
    <name type="scientific">Ampelomyces quisqualis</name>
    <name type="common">Powdery mildew agent</name>
    <dbReference type="NCBI Taxonomy" id="50730"/>
    <lineage>
        <taxon>Eukaryota</taxon>
        <taxon>Fungi</taxon>
        <taxon>Dikarya</taxon>
        <taxon>Ascomycota</taxon>
        <taxon>Pezizomycotina</taxon>
        <taxon>Dothideomycetes</taxon>
        <taxon>Pleosporomycetidae</taxon>
        <taxon>Pleosporales</taxon>
        <taxon>Pleosporineae</taxon>
        <taxon>Phaeosphaeriaceae</taxon>
        <taxon>Ampelomyces</taxon>
    </lineage>
</organism>
<sequence>MFHIRLSGEKPEPKPYYYDRMNPQELFIWQVIGEQKYEWVRDSKGKLHKRRLTAKDRAIQQRMFYDTRVGHGVCGDDWMRKKLPCRRAP</sequence>
<dbReference type="OrthoDB" id="3788931at2759"/>
<accession>A0A6A5QGX6</accession>
<dbReference type="AlphaFoldDB" id="A0A6A5QGX6"/>
<gene>
    <name evidence="1" type="ORF">BDU57DRAFT_558210</name>
</gene>
<reference evidence="1" key="1">
    <citation type="journal article" date="2020" name="Stud. Mycol.">
        <title>101 Dothideomycetes genomes: a test case for predicting lifestyles and emergence of pathogens.</title>
        <authorList>
            <person name="Haridas S."/>
            <person name="Albert R."/>
            <person name="Binder M."/>
            <person name="Bloem J."/>
            <person name="Labutti K."/>
            <person name="Salamov A."/>
            <person name="Andreopoulos B."/>
            <person name="Baker S."/>
            <person name="Barry K."/>
            <person name="Bills G."/>
            <person name="Bluhm B."/>
            <person name="Cannon C."/>
            <person name="Castanera R."/>
            <person name="Culley D."/>
            <person name="Daum C."/>
            <person name="Ezra D."/>
            <person name="Gonzalez J."/>
            <person name="Henrissat B."/>
            <person name="Kuo A."/>
            <person name="Liang C."/>
            <person name="Lipzen A."/>
            <person name="Lutzoni F."/>
            <person name="Magnuson J."/>
            <person name="Mondo S."/>
            <person name="Nolan M."/>
            <person name="Ohm R."/>
            <person name="Pangilinan J."/>
            <person name="Park H.-J."/>
            <person name="Ramirez L."/>
            <person name="Alfaro M."/>
            <person name="Sun H."/>
            <person name="Tritt A."/>
            <person name="Yoshinaga Y."/>
            <person name="Zwiers L.-H."/>
            <person name="Turgeon B."/>
            <person name="Goodwin S."/>
            <person name="Spatafora J."/>
            <person name="Crous P."/>
            <person name="Grigoriev I."/>
        </authorList>
    </citation>
    <scope>NUCLEOTIDE SEQUENCE</scope>
    <source>
        <strain evidence="1">HMLAC05119</strain>
    </source>
</reference>
<name>A0A6A5QGX6_AMPQU</name>
<dbReference type="Proteomes" id="UP000800096">
    <property type="component" value="Unassembled WGS sequence"/>
</dbReference>
<evidence type="ECO:0000313" key="2">
    <source>
        <dbReference type="Proteomes" id="UP000800096"/>
    </source>
</evidence>